<gene>
    <name evidence="18" type="primary">uvrB_1</name>
    <name evidence="13" type="synonym">uvrB</name>
    <name evidence="18" type="ORF">ENSA5_14460</name>
</gene>
<evidence type="ECO:0000256" key="12">
    <source>
        <dbReference type="ARBA" id="ARBA00029504"/>
    </source>
</evidence>
<name>A0A2S9YEV8_9BACT</name>
<organism evidence="18 19">
    <name type="scientific">Enhygromyxa salina</name>
    <dbReference type="NCBI Taxonomy" id="215803"/>
    <lineage>
        <taxon>Bacteria</taxon>
        <taxon>Pseudomonadati</taxon>
        <taxon>Myxococcota</taxon>
        <taxon>Polyangia</taxon>
        <taxon>Nannocystales</taxon>
        <taxon>Nannocystaceae</taxon>
        <taxon>Enhygromyxa</taxon>
    </lineage>
</organism>
<evidence type="ECO:0000256" key="4">
    <source>
        <dbReference type="ARBA" id="ARBA00022741"/>
    </source>
</evidence>
<evidence type="ECO:0000256" key="1">
    <source>
        <dbReference type="ARBA" id="ARBA00004496"/>
    </source>
</evidence>
<evidence type="ECO:0000256" key="2">
    <source>
        <dbReference type="ARBA" id="ARBA00008533"/>
    </source>
</evidence>
<dbReference type="GO" id="GO:0005737">
    <property type="term" value="C:cytoplasm"/>
    <property type="evidence" value="ECO:0007669"/>
    <property type="project" value="UniProtKB-SubCell"/>
</dbReference>
<evidence type="ECO:0000259" key="15">
    <source>
        <dbReference type="PROSITE" id="PS50151"/>
    </source>
</evidence>
<evidence type="ECO:0000259" key="17">
    <source>
        <dbReference type="PROSITE" id="PS51194"/>
    </source>
</evidence>
<keyword evidence="6 13" id="KW-0228">DNA excision</keyword>
<dbReference type="InterPro" id="IPR006935">
    <property type="entry name" value="Helicase/UvrB_N"/>
</dbReference>
<evidence type="ECO:0000256" key="7">
    <source>
        <dbReference type="ARBA" id="ARBA00022840"/>
    </source>
</evidence>
<feature type="domain" description="Helicase C-terminal" evidence="17">
    <location>
        <begin position="464"/>
        <end position="626"/>
    </location>
</feature>
<dbReference type="PROSITE" id="PS51192">
    <property type="entry name" value="HELICASE_ATP_BIND_1"/>
    <property type="match status" value="1"/>
</dbReference>
<dbReference type="InterPro" id="IPR036876">
    <property type="entry name" value="UVR_dom_sf"/>
</dbReference>
<dbReference type="PROSITE" id="PS50151">
    <property type="entry name" value="UVR"/>
    <property type="match status" value="1"/>
</dbReference>
<dbReference type="SMART" id="SM00490">
    <property type="entry name" value="HELICc"/>
    <property type="match status" value="1"/>
</dbReference>
<dbReference type="PANTHER" id="PTHR24029:SF0">
    <property type="entry name" value="UVRABC SYSTEM PROTEIN B"/>
    <property type="match status" value="1"/>
</dbReference>
<dbReference type="NCBIfam" id="NF003673">
    <property type="entry name" value="PRK05298.1"/>
    <property type="match status" value="1"/>
</dbReference>
<keyword evidence="5 13" id="KW-0227">DNA damage</keyword>
<dbReference type="NCBIfam" id="TIGR00631">
    <property type="entry name" value="uvrb"/>
    <property type="match status" value="1"/>
</dbReference>
<reference evidence="18 19" key="1">
    <citation type="submission" date="2018-03" db="EMBL/GenBank/DDBJ databases">
        <title>Draft Genome Sequences of the Obligatory Marine Myxobacteria Enhygromyxa salina SWB005.</title>
        <authorList>
            <person name="Poehlein A."/>
            <person name="Moghaddam J.A."/>
            <person name="Harms H."/>
            <person name="Alanjari M."/>
            <person name="Koenig G.M."/>
            <person name="Daniel R."/>
            <person name="Schaeberle T.F."/>
        </authorList>
    </citation>
    <scope>NUCLEOTIDE SEQUENCE [LARGE SCALE GENOMIC DNA]</scope>
    <source>
        <strain evidence="18 19">SWB005</strain>
    </source>
</reference>
<feature type="domain" description="Helicase ATP-binding" evidence="16">
    <location>
        <begin position="59"/>
        <end position="212"/>
    </location>
</feature>
<evidence type="ECO:0000256" key="5">
    <source>
        <dbReference type="ARBA" id="ARBA00022763"/>
    </source>
</evidence>
<dbReference type="AlphaFoldDB" id="A0A2S9YEV8"/>
<keyword evidence="8 13" id="KW-0267">Excision nuclease</keyword>
<keyword evidence="19" id="KW-1185">Reference proteome</keyword>
<accession>A0A2S9YEV8</accession>
<evidence type="ECO:0000256" key="9">
    <source>
        <dbReference type="ARBA" id="ARBA00023204"/>
    </source>
</evidence>
<dbReference type="Gene3D" id="3.40.50.300">
    <property type="entry name" value="P-loop containing nucleotide triphosphate hydrolases"/>
    <property type="match status" value="3"/>
</dbReference>
<dbReference type="GO" id="GO:0009381">
    <property type="term" value="F:excinuclease ABC activity"/>
    <property type="evidence" value="ECO:0007669"/>
    <property type="project" value="UniProtKB-UniRule"/>
</dbReference>
<comment type="subcellular location">
    <subcellularLocation>
        <location evidence="1 13 14">Cytoplasm</location>
    </subcellularLocation>
</comment>
<feature type="binding site" evidence="13">
    <location>
        <begin position="72"/>
        <end position="79"/>
    </location>
    <ligand>
        <name>ATP</name>
        <dbReference type="ChEBI" id="CHEBI:30616"/>
    </ligand>
</feature>
<dbReference type="InterPro" id="IPR014001">
    <property type="entry name" value="Helicase_ATP-bd"/>
</dbReference>
<comment type="function">
    <text evidence="13">The UvrABC repair system catalyzes the recognition and processing of DNA lesions. A damage recognition complex composed of 2 UvrA and 2 UvrB subunits scans DNA for abnormalities. Upon binding of the UvrA(2)B(2) complex to a putative damaged site, the DNA wraps around one UvrB monomer. DNA wrap is dependent on ATP binding by UvrB and probably causes local melting of the DNA helix, facilitating insertion of UvrB beta-hairpin between the DNA strands. Then UvrB probes one DNA strand for the presence of a lesion. If a lesion is found the UvrA subunits dissociate and the UvrB-DNA preincision complex is formed. This complex is subsequently bound by UvrC and the second UvrB is released. If no lesion is found, the DNA wraps around the other UvrB subunit that will check the other stand for damage.</text>
</comment>
<dbReference type="GO" id="GO:0009432">
    <property type="term" value="P:SOS response"/>
    <property type="evidence" value="ECO:0007669"/>
    <property type="project" value="UniProtKB-UniRule"/>
</dbReference>
<dbReference type="Gene3D" id="4.10.860.10">
    <property type="entry name" value="UVR domain"/>
    <property type="match status" value="1"/>
</dbReference>
<dbReference type="Pfam" id="PF04851">
    <property type="entry name" value="ResIII"/>
    <property type="match status" value="1"/>
</dbReference>
<keyword evidence="7 13" id="KW-0067">ATP-binding</keyword>
<comment type="subunit">
    <text evidence="11 13 14">Forms a heterotetramer with UvrA during the search for lesions. Interacts with UvrC in an incision complex.</text>
</comment>
<dbReference type="GO" id="GO:0003677">
    <property type="term" value="F:DNA binding"/>
    <property type="evidence" value="ECO:0007669"/>
    <property type="project" value="UniProtKB-UniRule"/>
</dbReference>
<evidence type="ECO:0000256" key="3">
    <source>
        <dbReference type="ARBA" id="ARBA00022490"/>
    </source>
</evidence>
<dbReference type="SUPFAM" id="SSF52540">
    <property type="entry name" value="P-loop containing nucleoside triphosphate hydrolases"/>
    <property type="match status" value="2"/>
</dbReference>
<dbReference type="HAMAP" id="MF_00204">
    <property type="entry name" value="UvrB"/>
    <property type="match status" value="1"/>
</dbReference>
<dbReference type="InterPro" id="IPR041471">
    <property type="entry name" value="UvrB_inter"/>
</dbReference>
<comment type="domain">
    <text evidence="13">The beta-hairpin motif is involved in DNA binding.</text>
</comment>
<dbReference type="PROSITE" id="PS51194">
    <property type="entry name" value="HELICASE_CTER"/>
    <property type="match status" value="1"/>
</dbReference>
<dbReference type="Pfam" id="PF12344">
    <property type="entry name" value="UvrB"/>
    <property type="match status" value="1"/>
</dbReference>
<dbReference type="SMART" id="SM00487">
    <property type="entry name" value="DEXDc"/>
    <property type="match status" value="1"/>
</dbReference>
<keyword evidence="4 13" id="KW-0547">Nucleotide-binding</keyword>
<sequence length="715" mass="80180">MARRTASSAEQAWTVDEAELGWDLDNPVRPTIAADRPFTLVSEFEPRGSQPGAIAELTSGLEAGDPAQVLLGITGSGKTFTIANVIAKVQRPTLILAHNKTLAAQLYGEFKGLFPNNAVEYFVSYYDYYQPEAYVASTDTYIEKDSNINEQIDRMRHAATYSLLSRRDVIIVASVSCIFGIGSAEAYYGMVAPISVGEELDRDVLLRRLVAMHYERNDVDFHRGTFRVRGDVVEIFPAYEDDTAVRVEFFGDEVEAIREMDPLRGTSRGAMKRVTLFPASHYVTPASKMREAIEGIRVELGERLPQLRDDMKLVEAQRLEQRCMFDLEMLEEMGRCSGIENYSRHLSGRGPGEPPPTLLDYFPDDFILVVDESHATIPQVRAMYRGDRARKTTLVEHGFRLPSALDNRPLKADEFEQRIKQAIYVSATPGDYELDKTEGVVVEQIIRPTGLLDPTIEVRPIAGQVDDLLDEIRARIDRDERVLVTTLTKRMAEDLTEYYADLGLRVRYLHSDVDTLERVEIIRDLRLGEFDVLVGINLLREGLDLPEVSLVAILDADKEGFLRSERSLMQTCGRAARNLNGRVIMYADRITDSMKAALAETERRRAIQSAYNAEHGIVPRSTRAKITPIEQDKPAPGAARARGKRGAGAGAGAVEMPVGLDHASDEDLLPGELGERIAELEEQMRALAKELRYEEAAKLRDRLRVLEVRRLEFSS</sequence>
<dbReference type="EMBL" id="PVNK01000077">
    <property type="protein sequence ID" value="PRQ03572.1"/>
    <property type="molecule type" value="Genomic_DNA"/>
</dbReference>
<evidence type="ECO:0000256" key="10">
    <source>
        <dbReference type="ARBA" id="ARBA00023236"/>
    </source>
</evidence>
<dbReference type="SUPFAM" id="SSF46600">
    <property type="entry name" value="C-terminal UvrC-binding domain of UvrB"/>
    <property type="match status" value="1"/>
</dbReference>
<feature type="short sequence motif" description="Beta-hairpin" evidence="13">
    <location>
        <begin position="125"/>
        <end position="148"/>
    </location>
</feature>
<evidence type="ECO:0000256" key="8">
    <source>
        <dbReference type="ARBA" id="ARBA00022881"/>
    </source>
</evidence>
<feature type="domain" description="UVR" evidence="15">
    <location>
        <begin position="674"/>
        <end position="709"/>
    </location>
</feature>
<proteinExistence type="inferred from homology"/>
<evidence type="ECO:0000259" key="16">
    <source>
        <dbReference type="PROSITE" id="PS51192"/>
    </source>
</evidence>
<dbReference type="InterPro" id="IPR001943">
    <property type="entry name" value="UVR_dom"/>
</dbReference>
<dbReference type="CDD" id="cd18790">
    <property type="entry name" value="SF2_C_UvrB"/>
    <property type="match status" value="1"/>
</dbReference>
<dbReference type="InterPro" id="IPR001650">
    <property type="entry name" value="Helicase_C-like"/>
</dbReference>
<comment type="caution">
    <text evidence="18">The sequence shown here is derived from an EMBL/GenBank/DDBJ whole genome shotgun (WGS) entry which is preliminary data.</text>
</comment>
<evidence type="ECO:0000313" key="19">
    <source>
        <dbReference type="Proteomes" id="UP000237968"/>
    </source>
</evidence>
<dbReference type="OrthoDB" id="9806651at2"/>
<keyword evidence="3 13" id="KW-0963">Cytoplasm</keyword>
<evidence type="ECO:0000256" key="11">
    <source>
        <dbReference type="ARBA" id="ARBA00026033"/>
    </source>
</evidence>
<evidence type="ECO:0000256" key="14">
    <source>
        <dbReference type="RuleBase" id="RU003587"/>
    </source>
</evidence>
<keyword evidence="10 13" id="KW-0742">SOS response</keyword>
<dbReference type="GO" id="GO:0009380">
    <property type="term" value="C:excinuclease repair complex"/>
    <property type="evidence" value="ECO:0007669"/>
    <property type="project" value="InterPro"/>
</dbReference>
<dbReference type="Pfam" id="PF00271">
    <property type="entry name" value="Helicase_C"/>
    <property type="match status" value="1"/>
</dbReference>
<dbReference type="GO" id="GO:0016887">
    <property type="term" value="F:ATP hydrolysis activity"/>
    <property type="evidence" value="ECO:0007669"/>
    <property type="project" value="InterPro"/>
</dbReference>
<dbReference type="Pfam" id="PF02151">
    <property type="entry name" value="UVR"/>
    <property type="match status" value="1"/>
</dbReference>
<dbReference type="Pfam" id="PF17757">
    <property type="entry name" value="UvrB_inter"/>
    <property type="match status" value="1"/>
</dbReference>
<dbReference type="InterPro" id="IPR004807">
    <property type="entry name" value="UvrB"/>
</dbReference>
<evidence type="ECO:0000256" key="6">
    <source>
        <dbReference type="ARBA" id="ARBA00022769"/>
    </source>
</evidence>
<protein>
    <recommendedName>
        <fullName evidence="12 13">UvrABC system protein B</fullName>
        <shortName evidence="13">Protein UvrB</shortName>
    </recommendedName>
    <alternativeName>
        <fullName evidence="13">Excinuclease ABC subunit B</fullName>
    </alternativeName>
</protein>
<dbReference type="InterPro" id="IPR024759">
    <property type="entry name" value="UvrB_YAD/RRR_dom"/>
</dbReference>
<evidence type="ECO:0000256" key="13">
    <source>
        <dbReference type="HAMAP-Rule" id="MF_00204"/>
    </source>
</evidence>
<dbReference type="GO" id="GO:0006289">
    <property type="term" value="P:nucleotide-excision repair"/>
    <property type="evidence" value="ECO:0007669"/>
    <property type="project" value="UniProtKB-UniRule"/>
</dbReference>
<dbReference type="CDD" id="cd17916">
    <property type="entry name" value="DEXHc_UvrB"/>
    <property type="match status" value="1"/>
</dbReference>
<keyword evidence="9 13" id="KW-0234">DNA repair</keyword>
<dbReference type="Proteomes" id="UP000237968">
    <property type="component" value="Unassembled WGS sequence"/>
</dbReference>
<comment type="similarity">
    <text evidence="2 13 14">Belongs to the UvrB family.</text>
</comment>
<dbReference type="RefSeq" id="WP_106390919.1">
    <property type="nucleotide sequence ID" value="NZ_PVNK01000077.1"/>
</dbReference>
<evidence type="ECO:0000313" key="18">
    <source>
        <dbReference type="EMBL" id="PRQ03572.1"/>
    </source>
</evidence>
<dbReference type="InterPro" id="IPR027417">
    <property type="entry name" value="P-loop_NTPase"/>
</dbReference>
<dbReference type="GO" id="GO:0005524">
    <property type="term" value="F:ATP binding"/>
    <property type="evidence" value="ECO:0007669"/>
    <property type="project" value="UniProtKB-UniRule"/>
</dbReference>
<dbReference type="PANTHER" id="PTHR24029">
    <property type="entry name" value="UVRABC SYSTEM PROTEIN B"/>
    <property type="match status" value="1"/>
</dbReference>